<evidence type="ECO:0000313" key="1">
    <source>
        <dbReference type="EMBL" id="RWX46178.1"/>
    </source>
</evidence>
<protein>
    <submittedName>
        <fullName evidence="1">Alcohol dehydrogenase (NADP+)</fullName>
        <ecNumber evidence="1">1.1.1.2</ecNumber>
    </submittedName>
</protein>
<keyword evidence="1" id="KW-0560">Oxidoreductase</keyword>
<evidence type="ECO:0000313" key="2">
    <source>
        <dbReference type="Proteomes" id="UP000287853"/>
    </source>
</evidence>
<dbReference type="EMBL" id="MTKO01000068">
    <property type="protein sequence ID" value="RWX46178.1"/>
    <property type="molecule type" value="Genomic_DNA"/>
</dbReference>
<keyword evidence="2" id="KW-1185">Reference proteome</keyword>
<dbReference type="Proteomes" id="UP000287853">
    <property type="component" value="Unassembled WGS sequence"/>
</dbReference>
<proteinExistence type="predicted"/>
<dbReference type="EC" id="1.1.1.2" evidence="1"/>
<organism evidence="1 2">
    <name type="scientific">Candidatus Electrothrix aarhusensis</name>
    <dbReference type="NCBI Taxonomy" id="1859131"/>
    <lineage>
        <taxon>Bacteria</taxon>
        <taxon>Pseudomonadati</taxon>
        <taxon>Thermodesulfobacteriota</taxon>
        <taxon>Desulfobulbia</taxon>
        <taxon>Desulfobulbales</taxon>
        <taxon>Desulfobulbaceae</taxon>
        <taxon>Candidatus Electrothrix</taxon>
    </lineage>
</organism>
<sequence length="34" mass="3779">MKSLEFDNGDQIPILGLGTWKSEPGDVYKAVKEL</sequence>
<dbReference type="GO" id="GO:0008106">
    <property type="term" value="F:alcohol dehydrogenase (NADP+) activity"/>
    <property type="evidence" value="ECO:0007669"/>
    <property type="project" value="UniProtKB-EC"/>
</dbReference>
<comment type="caution">
    <text evidence="1">The sequence shown here is derived from an EMBL/GenBank/DDBJ whole genome shotgun (WGS) entry which is preliminary data.</text>
</comment>
<name>A0A3S3RRK7_9BACT</name>
<reference evidence="1 2" key="1">
    <citation type="submission" date="2017-01" db="EMBL/GenBank/DDBJ databases">
        <title>The cable genome- insights into the physiology and evolution of filamentous bacteria capable of sulfide oxidation via long distance electron transfer.</title>
        <authorList>
            <person name="Schreiber L."/>
            <person name="Bjerg J.T."/>
            <person name="Boggild A."/>
            <person name="Van De Vossenberg J."/>
            <person name="Meysman F."/>
            <person name="Nielsen L.P."/>
            <person name="Schramm A."/>
            <person name="Kjeldsen K.U."/>
        </authorList>
    </citation>
    <scope>NUCLEOTIDE SEQUENCE [LARGE SCALE GENOMIC DNA]</scope>
    <source>
        <strain evidence="1">MCF</strain>
    </source>
</reference>
<dbReference type="AlphaFoldDB" id="A0A3S3RRK7"/>
<accession>A0A3S3RRK7</accession>
<gene>
    <name evidence="1" type="ORF">H206_00350</name>
</gene>